<dbReference type="InterPro" id="IPR032567">
    <property type="entry name" value="RTL1-rel"/>
</dbReference>
<dbReference type="Pfam" id="PF13650">
    <property type="entry name" value="Asp_protease_2"/>
    <property type="match status" value="1"/>
</dbReference>
<feature type="compositionally biased region" description="Polar residues" evidence="1">
    <location>
        <begin position="103"/>
        <end position="116"/>
    </location>
</feature>
<dbReference type="Gramene" id="KOM47233">
    <property type="protein sequence ID" value="KOM47233"/>
    <property type="gene ID" value="LR48_Vigan07g093700"/>
</dbReference>
<dbReference type="STRING" id="3914.A0A0L9UWT7"/>
<dbReference type="PANTHER" id="PTHR15503">
    <property type="entry name" value="LDOC1 RELATED"/>
    <property type="match status" value="1"/>
</dbReference>
<dbReference type="OMA" id="GTMKCEG"/>
<gene>
    <name evidence="2" type="ORF">LR48_Vigan07g093700</name>
</gene>
<dbReference type="Gene3D" id="2.40.70.10">
    <property type="entry name" value="Acid Proteases"/>
    <property type="match status" value="1"/>
</dbReference>
<dbReference type="PANTHER" id="PTHR15503:SF22">
    <property type="entry name" value="TRANSPOSON TY3-I GAG POLYPROTEIN"/>
    <property type="match status" value="1"/>
</dbReference>
<sequence length="321" mass="35082">MAAIKQTTTVEEYVKEFEALAGQTKAFSDDQLLGYFLAGLREELRCQVRPHNPRNLMTAMKLARDVEEALHGLGLMGWTTSKNPPSWGRTTGGGAMVVRTDPPRSNSMRTTPTESVGSVRRDSATGGGLVRGGMHGGSDNRGRSLRNLPYPEFLKRREEGRCFQCGGPFSPGHQCPEKSLRVVLLAEDEEEDVEGEEVELEPPCMELSAFSAGGLTQPKTLKLQGKVGGKVVLILVDSSASHNLISKKLVEELKLGMEDTFPYQVSLGDGHKKKTRGCCPRVVVDMGGVEIEEKFYLFELGGVDMILGVEWLAKLGEITLD</sequence>
<evidence type="ECO:0000313" key="2">
    <source>
        <dbReference type="EMBL" id="KOM47233.1"/>
    </source>
</evidence>
<reference evidence="3" key="1">
    <citation type="journal article" date="2015" name="Proc. Natl. Acad. Sci. U.S.A.">
        <title>Genome sequencing of adzuki bean (Vigna angularis) provides insight into high starch and low fat accumulation and domestication.</title>
        <authorList>
            <person name="Yang K."/>
            <person name="Tian Z."/>
            <person name="Chen C."/>
            <person name="Luo L."/>
            <person name="Zhao B."/>
            <person name="Wang Z."/>
            <person name="Yu L."/>
            <person name="Li Y."/>
            <person name="Sun Y."/>
            <person name="Li W."/>
            <person name="Chen Y."/>
            <person name="Li Y."/>
            <person name="Zhang Y."/>
            <person name="Ai D."/>
            <person name="Zhao J."/>
            <person name="Shang C."/>
            <person name="Ma Y."/>
            <person name="Wu B."/>
            <person name="Wang M."/>
            <person name="Gao L."/>
            <person name="Sun D."/>
            <person name="Zhang P."/>
            <person name="Guo F."/>
            <person name="Wang W."/>
            <person name="Li Y."/>
            <person name="Wang J."/>
            <person name="Varshney R.K."/>
            <person name="Wang J."/>
            <person name="Ling H.Q."/>
            <person name="Wan P."/>
        </authorList>
    </citation>
    <scope>NUCLEOTIDE SEQUENCE</scope>
    <source>
        <strain evidence="3">cv. Jingnong 6</strain>
    </source>
</reference>
<evidence type="ECO:0008006" key="4">
    <source>
        <dbReference type="Google" id="ProtNLM"/>
    </source>
</evidence>
<dbReference type="Proteomes" id="UP000053144">
    <property type="component" value="Chromosome 7"/>
</dbReference>
<protein>
    <recommendedName>
        <fullName evidence="4">Retrotransposon gag domain-containing protein</fullName>
    </recommendedName>
</protein>
<dbReference type="SUPFAM" id="SSF50630">
    <property type="entry name" value="Acid proteases"/>
    <property type="match status" value="1"/>
</dbReference>
<dbReference type="EMBL" id="CM003377">
    <property type="protein sequence ID" value="KOM47233.1"/>
    <property type="molecule type" value="Genomic_DNA"/>
</dbReference>
<accession>A0A0L9UWT7</accession>
<organism evidence="2 3">
    <name type="scientific">Phaseolus angularis</name>
    <name type="common">Azuki bean</name>
    <name type="synonym">Vigna angularis</name>
    <dbReference type="NCBI Taxonomy" id="3914"/>
    <lineage>
        <taxon>Eukaryota</taxon>
        <taxon>Viridiplantae</taxon>
        <taxon>Streptophyta</taxon>
        <taxon>Embryophyta</taxon>
        <taxon>Tracheophyta</taxon>
        <taxon>Spermatophyta</taxon>
        <taxon>Magnoliopsida</taxon>
        <taxon>eudicotyledons</taxon>
        <taxon>Gunneridae</taxon>
        <taxon>Pentapetalae</taxon>
        <taxon>rosids</taxon>
        <taxon>fabids</taxon>
        <taxon>Fabales</taxon>
        <taxon>Fabaceae</taxon>
        <taxon>Papilionoideae</taxon>
        <taxon>50 kb inversion clade</taxon>
        <taxon>NPAAA clade</taxon>
        <taxon>indigoferoid/millettioid clade</taxon>
        <taxon>Phaseoleae</taxon>
        <taxon>Vigna</taxon>
    </lineage>
</organism>
<dbReference type="CDD" id="cd00303">
    <property type="entry name" value="retropepsin_like"/>
    <property type="match status" value="1"/>
</dbReference>
<dbReference type="InterPro" id="IPR021109">
    <property type="entry name" value="Peptidase_aspartic_dom_sf"/>
</dbReference>
<feature type="compositionally biased region" description="Gly residues" evidence="1">
    <location>
        <begin position="125"/>
        <end position="136"/>
    </location>
</feature>
<proteinExistence type="predicted"/>
<evidence type="ECO:0000313" key="3">
    <source>
        <dbReference type="Proteomes" id="UP000053144"/>
    </source>
</evidence>
<dbReference type="AlphaFoldDB" id="A0A0L9UWT7"/>
<evidence type="ECO:0000256" key="1">
    <source>
        <dbReference type="SAM" id="MobiDB-lite"/>
    </source>
</evidence>
<name>A0A0L9UWT7_PHAAN</name>
<feature type="region of interest" description="Disordered" evidence="1">
    <location>
        <begin position="81"/>
        <end position="146"/>
    </location>
</feature>